<sequence length="940" mass="102024">MGYLLKEALKTLCGVNQWSYAVFWKIGHQNPKLLIWEECYYEPMTFSLPPQVSGSGPSEAPPGGWEAKDRVQMLIERMMTKAQISVVGEGIIGRAAFTGDHEWIVSTSYGGHAHPPEVVNEVHHQFSAGIQTVAVIPVPLHGVVQLGSSIAIMEHMGFVNDVKSLILQVAFIPGALFSSSSAGKAGMLGYPGSLTAAAPGNCQVIGSESLMTKSCKDTSNSSRTAGFVGQSSPLITNTVDNLQPAASTLLTLEKATSLAELCSHPSKSSRASLMKTSLSPRRGVDSGLARAEVIPANLDVWLNQHAVACNLGNDNRGQTALGPTDGTWSFFEPIKKKVSAGVVLEKPENKWTSFINSTVTAQPGRNQCSIINPCKTSDATQFHQNAKLLHGVTRPPRSISVSCSLSESVSRNLVANASFHDADCTKLEGIPLFNLSEQLLSGASGQRNHLMSTKRGQTELPSKKQRVVDNFSRQVMPPDYSDISLIEQKPEWALSSEKLEGGSQKVISSCDTYENASVQQLVRNDLFDILGADMTDNIIDGNLESLLTDGPYFDAHKSGAEASSVVNLQETQTDLGSLSEGVSESGIFSMTAVDNLLDAVVSGTRPTSKPISDDNISCRTSVTRISSSSVPSSSSLNKNFNMLNQEHKDFCGIQKSLVKAGVSDSGSLRSGCSKNGVEMCSVSNSFYGSHISSWVDQGHGIKQDDNVSTGYSKRQDGMIKSNRKRLKPGENPRPRPKDRQMIQDRVKELREIVPNGAKCSIDALLERTIKHMLFLQSVSKHADKLKQIGGSKIINEEGRILLKDNFERGATWAYEIGSQSMVHPIIVEDLNPPRQMTVEMLCEERGFFLEIADMIRGLGLTILKGVMETRSDRIWARFAVEADRDVTRVEIFMSLVRLLEETIESSPLVANSIDGKTPMVCQPLTRATSIPATGGHNVLQ</sequence>
<evidence type="ECO:0000313" key="7">
    <source>
        <dbReference type="EMBL" id="KCW87330.1"/>
    </source>
</evidence>
<dbReference type="PROSITE" id="PS50888">
    <property type="entry name" value="BHLH"/>
    <property type="match status" value="1"/>
</dbReference>
<dbReference type="Gramene" id="KCW87330">
    <property type="protein sequence ID" value="KCW87330"/>
    <property type="gene ID" value="EUGRSUZ_B03816"/>
</dbReference>
<keyword evidence="4" id="KW-0539">Nucleus</keyword>
<dbReference type="Pfam" id="PF14215">
    <property type="entry name" value="bHLH-MYC_N"/>
    <property type="match status" value="1"/>
</dbReference>
<gene>
    <name evidence="7" type="ORF">EUGRSUZ_B03816</name>
</gene>
<dbReference type="OrthoDB" id="1883654at2759"/>
<organism evidence="7">
    <name type="scientific">Eucalyptus grandis</name>
    <name type="common">Flooded gum</name>
    <dbReference type="NCBI Taxonomy" id="71139"/>
    <lineage>
        <taxon>Eukaryota</taxon>
        <taxon>Viridiplantae</taxon>
        <taxon>Streptophyta</taxon>
        <taxon>Embryophyta</taxon>
        <taxon>Tracheophyta</taxon>
        <taxon>Spermatophyta</taxon>
        <taxon>Magnoliopsida</taxon>
        <taxon>eudicotyledons</taxon>
        <taxon>Gunneridae</taxon>
        <taxon>Pentapetalae</taxon>
        <taxon>rosids</taxon>
        <taxon>malvids</taxon>
        <taxon>Myrtales</taxon>
        <taxon>Myrtaceae</taxon>
        <taxon>Myrtoideae</taxon>
        <taxon>Eucalypteae</taxon>
        <taxon>Eucalyptus</taxon>
    </lineage>
</organism>
<keyword evidence="3" id="KW-0804">Transcription</keyword>
<dbReference type="eggNOG" id="ENOG502QSGF">
    <property type="taxonomic scope" value="Eukaryota"/>
</dbReference>
<evidence type="ECO:0000256" key="2">
    <source>
        <dbReference type="ARBA" id="ARBA00023015"/>
    </source>
</evidence>
<comment type="subcellular location">
    <subcellularLocation>
        <location evidence="1">Nucleus</location>
    </subcellularLocation>
</comment>
<name>A0A059DAT6_EUCGR</name>
<dbReference type="GO" id="GO:0006355">
    <property type="term" value="P:regulation of DNA-templated transcription"/>
    <property type="evidence" value="ECO:0000318"/>
    <property type="project" value="GO_Central"/>
</dbReference>
<dbReference type="STRING" id="71139.A0A059DAT6"/>
<evidence type="ECO:0000256" key="3">
    <source>
        <dbReference type="ARBA" id="ARBA00023163"/>
    </source>
</evidence>
<dbReference type="CDD" id="cd18915">
    <property type="entry name" value="bHLH_AtLHW_like"/>
    <property type="match status" value="1"/>
</dbReference>
<dbReference type="Pfam" id="PF23176">
    <property type="entry name" value="bHLH_LHW"/>
    <property type="match status" value="1"/>
</dbReference>
<keyword evidence="2" id="KW-0805">Transcription regulation</keyword>
<dbReference type="PANTHER" id="PTHR46196">
    <property type="entry name" value="TRANSCRIPTION FACTOR BHLH155-LIKE ISOFORM X1-RELATED"/>
    <property type="match status" value="1"/>
</dbReference>
<dbReference type="InterPro" id="IPR025610">
    <property type="entry name" value="MYC/MYB_N"/>
</dbReference>
<feature type="region of interest" description="Disordered" evidence="5">
    <location>
        <begin position="705"/>
        <end position="739"/>
    </location>
</feature>
<dbReference type="KEGG" id="egr:104433951"/>
<dbReference type="PANTHER" id="PTHR46196:SF4">
    <property type="entry name" value="TRANSCRIPTION FACTOR LHW"/>
    <property type="match status" value="1"/>
</dbReference>
<evidence type="ECO:0000256" key="4">
    <source>
        <dbReference type="ARBA" id="ARBA00023242"/>
    </source>
</evidence>
<dbReference type="InterPro" id="IPR011598">
    <property type="entry name" value="bHLH_dom"/>
</dbReference>
<protein>
    <recommendedName>
        <fullName evidence="6">BHLH domain-containing protein</fullName>
    </recommendedName>
</protein>
<feature type="domain" description="BHLH" evidence="6">
    <location>
        <begin position="726"/>
        <end position="775"/>
    </location>
</feature>
<evidence type="ECO:0000256" key="5">
    <source>
        <dbReference type="SAM" id="MobiDB-lite"/>
    </source>
</evidence>
<proteinExistence type="predicted"/>
<accession>A0A059DAT6</accession>
<dbReference type="GO" id="GO:0005634">
    <property type="term" value="C:nucleus"/>
    <property type="evidence" value="ECO:0007669"/>
    <property type="project" value="UniProtKB-SubCell"/>
</dbReference>
<dbReference type="EMBL" id="KK198754">
    <property type="protein sequence ID" value="KCW87330.1"/>
    <property type="molecule type" value="Genomic_DNA"/>
</dbReference>
<dbReference type="InParanoid" id="A0A059DAT6"/>
<evidence type="ECO:0000259" key="6">
    <source>
        <dbReference type="PROSITE" id="PS50888"/>
    </source>
</evidence>
<dbReference type="OMA" id="SIAIMEH"/>
<dbReference type="InterPro" id="IPR043561">
    <property type="entry name" value="LHW-like"/>
</dbReference>
<reference evidence="7" key="1">
    <citation type="submission" date="2013-07" db="EMBL/GenBank/DDBJ databases">
        <title>The genome of Eucalyptus grandis.</title>
        <authorList>
            <person name="Schmutz J."/>
            <person name="Hayes R."/>
            <person name="Myburg A."/>
            <person name="Tuskan G."/>
            <person name="Grattapaglia D."/>
            <person name="Rokhsar D.S."/>
        </authorList>
    </citation>
    <scope>NUCLEOTIDE SEQUENCE</scope>
    <source>
        <tissue evidence="7">Leaf extractions</tissue>
    </source>
</reference>
<dbReference type="AlphaFoldDB" id="A0A059DAT6"/>
<dbReference type="FunCoup" id="A0A059DAT6">
    <property type="interactions" value="1742"/>
</dbReference>
<feature type="compositionally biased region" description="Basic and acidic residues" evidence="5">
    <location>
        <begin position="727"/>
        <end position="739"/>
    </location>
</feature>
<dbReference type="GO" id="GO:0046983">
    <property type="term" value="F:protein dimerization activity"/>
    <property type="evidence" value="ECO:0007669"/>
    <property type="project" value="InterPro"/>
</dbReference>
<dbReference type="GO" id="GO:0003700">
    <property type="term" value="F:DNA-binding transcription factor activity"/>
    <property type="evidence" value="ECO:0007669"/>
    <property type="project" value="InterPro"/>
</dbReference>
<evidence type="ECO:0000256" key="1">
    <source>
        <dbReference type="ARBA" id="ARBA00004123"/>
    </source>
</evidence>